<feature type="region of interest" description="Disordered" evidence="2">
    <location>
        <begin position="538"/>
        <end position="560"/>
    </location>
</feature>
<dbReference type="InterPro" id="IPR001878">
    <property type="entry name" value="Znf_CCHC"/>
</dbReference>
<sequence>MSRDQGTRARGMDQGGAGKRRFEEDRQGGRFQPRFEEDRQGSRFQAERSRGPWGEEEGWGNQQYREKIPREWNVNQMRGPNPYRGDEGDNRRRLGDTRRDEPNNGAGRDRFQGNQPIPIHERLGRKEIQRGPGEEANQGKNASADTRMGSGSKEVGICFWCRQDGHHQADCTNPPFCFRCKESGHIAAKCPSSQGATMHMFGFGFPGLGFHALKIPGVAKQPKVEHTGLIRVEEGIANEQRIEEELKHMIDKNWQWKVRKILEKEYLAIFPNKQILDTFSNTNGVSMSLYNIWAKISISHRDPTASSVLETGWVHLFNVLDQARSVEAVTLIAELAGEVIAVDEVSLIKEDPVRVKLQAREIAKIRGFVEIFVAGVGYEVKFAPENTGKTNQSVPPHPPPGKFSRYNEDDEDDLLSEEEDNSGKGDPKGGQKSVTTQQQGSGSKTRQNRTDCYSQKPLAEDIVTQVLDPKPISAFDPCTNTITKLTASTEVALQEVTQTNTTQKEVVIPPDKFLVHCEGDGYIFMDKCKWPQLNLREEQMTGKSSPEEARKEMELETNTNGTESTWEMADSQKSMGAGEIEECGSKMGELLGVASGESENEECASQEDKETWEVVLATKKKSTKRNFYPAVAARKSSRVSKLNSPSGKGGFELSDSTEMESLTQA</sequence>
<gene>
    <name evidence="4" type="ORF">URODEC1_LOCUS71621</name>
</gene>
<feature type="compositionally biased region" description="Basic and acidic residues" evidence="2">
    <location>
        <begin position="538"/>
        <end position="554"/>
    </location>
</feature>
<feature type="compositionally biased region" description="Basic and acidic residues" evidence="2">
    <location>
        <begin position="84"/>
        <end position="111"/>
    </location>
</feature>
<feature type="compositionally biased region" description="Polar residues" evidence="2">
    <location>
        <begin position="654"/>
        <end position="665"/>
    </location>
</feature>
<dbReference type="InterPro" id="IPR036875">
    <property type="entry name" value="Znf_CCHC_sf"/>
</dbReference>
<keyword evidence="1" id="KW-0479">Metal-binding</keyword>
<feature type="compositionally biased region" description="Polar residues" evidence="2">
    <location>
        <begin position="432"/>
        <end position="453"/>
    </location>
</feature>
<name>A0ABC9C505_9POAL</name>
<accession>A0ABC9C505</accession>
<keyword evidence="1" id="KW-0862">Zinc</keyword>
<feature type="region of interest" description="Disordered" evidence="2">
    <location>
        <begin position="634"/>
        <end position="665"/>
    </location>
</feature>
<reference evidence="4" key="1">
    <citation type="submission" date="2024-10" db="EMBL/GenBank/DDBJ databases">
        <authorList>
            <person name="Ryan C."/>
        </authorList>
    </citation>
    <scope>NUCLEOTIDE SEQUENCE [LARGE SCALE GENOMIC DNA]</scope>
</reference>
<evidence type="ECO:0000256" key="2">
    <source>
        <dbReference type="SAM" id="MobiDB-lite"/>
    </source>
</evidence>
<organism evidence="4 5">
    <name type="scientific">Urochloa decumbens</name>
    <dbReference type="NCBI Taxonomy" id="240449"/>
    <lineage>
        <taxon>Eukaryota</taxon>
        <taxon>Viridiplantae</taxon>
        <taxon>Streptophyta</taxon>
        <taxon>Embryophyta</taxon>
        <taxon>Tracheophyta</taxon>
        <taxon>Spermatophyta</taxon>
        <taxon>Magnoliopsida</taxon>
        <taxon>Liliopsida</taxon>
        <taxon>Poales</taxon>
        <taxon>Poaceae</taxon>
        <taxon>PACMAD clade</taxon>
        <taxon>Panicoideae</taxon>
        <taxon>Panicodae</taxon>
        <taxon>Paniceae</taxon>
        <taxon>Melinidinae</taxon>
        <taxon>Urochloa</taxon>
    </lineage>
</organism>
<feature type="compositionally biased region" description="Acidic residues" evidence="2">
    <location>
        <begin position="408"/>
        <end position="420"/>
    </location>
</feature>
<dbReference type="SMART" id="SM00343">
    <property type="entry name" value="ZnF_C2HC"/>
    <property type="match status" value="2"/>
</dbReference>
<feature type="compositionally biased region" description="Basic and acidic residues" evidence="2">
    <location>
        <begin position="20"/>
        <end position="50"/>
    </location>
</feature>
<dbReference type="PANTHER" id="PTHR33170:SF2">
    <property type="entry name" value="OS12G0531500 PROTEIN"/>
    <property type="match status" value="1"/>
</dbReference>
<dbReference type="AlphaFoldDB" id="A0ABC9C505"/>
<keyword evidence="1" id="KW-0863">Zinc-finger</keyword>
<dbReference type="SUPFAM" id="SSF57756">
    <property type="entry name" value="Retrovirus zinc finger-like domains"/>
    <property type="match status" value="1"/>
</dbReference>
<evidence type="ECO:0000313" key="4">
    <source>
        <dbReference type="EMBL" id="CAL5013854.1"/>
    </source>
</evidence>
<dbReference type="PROSITE" id="PS50158">
    <property type="entry name" value="ZF_CCHC"/>
    <property type="match status" value="1"/>
</dbReference>
<dbReference type="GO" id="GO:0008270">
    <property type="term" value="F:zinc ion binding"/>
    <property type="evidence" value="ECO:0007669"/>
    <property type="project" value="UniProtKB-KW"/>
</dbReference>
<feature type="region of interest" description="Disordered" evidence="2">
    <location>
        <begin position="1"/>
        <end position="150"/>
    </location>
</feature>
<dbReference type="Proteomes" id="UP001497457">
    <property type="component" value="Chromosome 28b"/>
</dbReference>
<keyword evidence="5" id="KW-1185">Reference proteome</keyword>
<feature type="domain" description="CCHC-type" evidence="3">
    <location>
        <begin position="177"/>
        <end position="192"/>
    </location>
</feature>
<feature type="compositionally biased region" description="Basic and acidic residues" evidence="2">
    <location>
        <begin position="1"/>
        <end position="11"/>
    </location>
</feature>
<dbReference type="Pfam" id="PF00098">
    <property type="entry name" value="zf-CCHC"/>
    <property type="match status" value="1"/>
</dbReference>
<dbReference type="Gene3D" id="4.10.60.10">
    <property type="entry name" value="Zinc finger, CCHC-type"/>
    <property type="match status" value="1"/>
</dbReference>
<evidence type="ECO:0000259" key="3">
    <source>
        <dbReference type="PROSITE" id="PS50158"/>
    </source>
</evidence>
<protein>
    <recommendedName>
        <fullName evidence="3">CCHC-type domain-containing protein</fullName>
    </recommendedName>
</protein>
<evidence type="ECO:0000313" key="5">
    <source>
        <dbReference type="Proteomes" id="UP001497457"/>
    </source>
</evidence>
<feature type="region of interest" description="Disordered" evidence="2">
    <location>
        <begin position="385"/>
        <end position="455"/>
    </location>
</feature>
<feature type="compositionally biased region" description="Basic and acidic residues" evidence="2">
    <location>
        <begin position="119"/>
        <end position="133"/>
    </location>
</feature>
<dbReference type="EMBL" id="OZ075138">
    <property type="protein sequence ID" value="CAL5013854.1"/>
    <property type="molecule type" value="Genomic_DNA"/>
</dbReference>
<dbReference type="PANTHER" id="PTHR33170">
    <property type="entry name" value="DUF4283 DOMAIN-CONTAINING PROTEIN-RELATED"/>
    <property type="match status" value="1"/>
</dbReference>
<proteinExistence type="predicted"/>
<evidence type="ECO:0000256" key="1">
    <source>
        <dbReference type="PROSITE-ProRule" id="PRU00047"/>
    </source>
</evidence>